<dbReference type="RefSeq" id="WP_091874913.1">
    <property type="nucleotide sequence ID" value="NZ_FOLD01000013.1"/>
</dbReference>
<dbReference type="AlphaFoldDB" id="A0A1I1ND53"/>
<proteinExistence type="predicted"/>
<protein>
    <submittedName>
        <fullName evidence="1">Uncharacterized protein</fullName>
    </submittedName>
</protein>
<evidence type="ECO:0000313" key="2">
    <source>
        <dbReference type="Proteomes" id="UP000198639"/>
    </source>
</evidence>
<keyword evidence="2" id="KW-1185">Reference proteome</keyword>
<dbReference type="OrthoDB" id="8756263at2"/>
<sequence length="121" mass="13813">MSCDRVGNLLLVKFSNQGASDLCIYVPAFIVFWLLRHLPVNRDPQLQAPPAPPEITQQDWDNPYTPRAEYVKCKELKGAIRMSFALDSKEDLTVVLDRSNVELMRQVMAMYAKDLIDLDAE</sequence>
<dbReference type="EMBL" id="FOLD01000013">
    <property type="protein sequence ID" value="SFC95405.1"/>
    <property type="molecule type" value="Genomic_DNA"/>
</dbReference>
<dbReference type="STRING" id="1164594.SAMN05216204_11330"/>
<dbReference type="Proteomes" id="UP000198639">
    <property type="component" value="Unassembled WGS sequence"/>
</dbReference>
<organism evidence="1 2">
    <name type="scientific">Massilia yuzhufengensis</name>
    <dbReference type="NCBI Taxonomy" id="1164594"/>
    <lineage>
        <taxon>Bacteria</taxon>
        <taxon>Pseudomonadati</taxon>
        <taxon>Pseudomonadota</taxon>
        <taxon>Betaproteobacteria</taxon>
        <taxon>Burkholderiales</taxon>
        <taxon>Oxalobacteraceae</taxon>
        <taxon>Telluria group</taxon>
        <taxon>Massilia</taxon>
    </lineage>
</organism>
<reference evidence="2" key="1">
    <citation type="submission" date="2016-10" db="EMBL/GenBank/DDBJ databases">
        <authorList>
            <person name="Varghese N."/>
            <person name="Submissions S."/>
        </authorList>
    </citation>
    <scope>NUCLEOTIDE SEQUENCE [LARGE SCALE GENOMIC DNA]</scope>
    <source>
        <strain evidence="2">CGMCC 1.12041</strain>
    </source>
</reference>
<accession>A0A1I1ND53</accession>
<gene>
    <name evidence="1" type="ORF">SAMN05216204_11330</name>
</gene>
<name>A0A1I1ND53_9BURK</name>
<evidence type="ECO:0000313" key="1">
    <source>
        <dbReference type="EMBL" id="SFC95405.1"/>
    </source>
</evidence>